<feature type="region of interest" description="Disordered" evidence="4">
    <location>
        <begin position="477"/>
        <end position="588"/>
    </location>
</feature>
<protein>
    <submittedName>
        <fullName evidence="8">Rho GTPase-activating protein 44-like</fullName>
    </submittedName>
</protein>
<evidence type="ECO:0000256" key="3">
    <source>
        <dbReference type="SAM" id="Coils"/>
    </source>
</evidence>
<evidence type="ECO:0000256" key="4">
    <source>
        <dbReference type="SAM" id="MobiDB-lite"/>
    </source>
</evidence>
<dbReference type="Pfam" id="PF00620">
    <property type="entry name" value="RhoGAP"/>
    <property type="match status" value="1"/>
</dbReference>
<dbReference type="SMART" id="SM00324">
    <property type="entry name" value="RhoGAP"/>
    <property type="match status" value="1"/>
</dbReference>
<dbReference type="SUPFAM" id="SSF103657">
    <property type="entry name" value="BAR/IMD domain-like"/>
    <property type="match status" value="1"/>
</dbReference>
<feature type="compositionally biased region" description="Polar residues" evidence="4">
    <location>
        <begin position="717"/>
        <end position="731"/>
    </location>
</feature>
<feature type="compositionally biased region" description="Polar residues" evidence="4">
    <location>
        <begin position="856"/>
        <end position="869"/>
    </location>
</feature>
<dbReference type="PANTHER" id="PTHR14130">
    <property type="entry name" value="3BP-1 RELATED RHOGAP"/>
    <property type="match status" value="1"/>
</dbReference>
<evidence type="ECO:0000259" key="6">
    <source>
        <dbReference type="PROSITE" id="PS51021"/>
    </source>
</evidence>
<dbReference type="CDD" id="cd07595">
    <property type="entry name" value="BAR_RhoGAP_Rich-like"/>
    <property type="match status" value="1"/>
</dbReference>
<evidence type="ECO:0000256" key="2">
    <source>
        <dbReference type="ARBA" id="ARBA00022553"/>
    </source>
</evidence>
<proteinExistence type="predicted"/>
<feature type="domain" description="BAR" evidence="6">
    <location>
        <begin position="14"/>
        <end position="253"/>
    </location>
</feature>
<dbReference type="Pfam" id="PF03114">
    <property type="entry name" value="BAR"/>
    <property type="match status" value="1"/>
</dbReference>
<keyword evidence="3" id="KW-0175">Coiled coil</keyword>
<organism evidence="7 8">
    <name type="scientific">Limulus polyphemus</name>
    <name type="common">Atlantic horseshoe crab</name>
    <dbReference type="NCBI Taxonomy" id="6850"/>
    <lineage>
        <taxon>Eukaryota</taxon>
        <taxon>Metazoa</taxon>
        <taxon>Ecdysozoa</taxon>
        <taxon>Arthropoda</taxon>
        <taxon>Chelicerata</taxon>
        <taxon>Merostomata</taxon>
        <taxon>Xiphosura</taxon>
        <taxon>Limulidae</taxon>
        <taxon>Limulus</taxon>
    </lineage>
</organism>
<reference evidence="8" key="1">
    <citation type="submission" date="2025-08" db="UniProtKB">
        <authorList>
            <consortium name="RefSeq"/>
        </authorList>
    </citation>
    <scope>IDENTIFICATION</scope>
    <source>
        <tissue evidence="8">Muscle</tissue>
    </source>
</reference>
<accession>A0ABM1SMH5</accession>
<dbReference type="InterPro" id="IPR000198">
    <property type="entry name" value="RhoGAP_dom"/>
</dbReference>
<dbReference type="RefSeq" id="XP_022244831.1">
    <property type="nucleotide sequence ID" value="XM_022389123.1"/>
</dbReference>
<dbReference type="Proteomes" id="UP000694941">
    <property type="component" value="Unplaced"/>
</dbReference>
<evidence type="ECO:0000259" key="5">
    <source>
        <dbReference type="PROSITE" id="PS50238"/>
    </source>
</evidence>
<feature type="region of interest" description="Disordered" evidence="4">
    <location>
        <begin position="639"/>
        <end position="731"/>
    </location>
</feature>
<feature type="compositionally biased region" description="Polar residues" evidence="4">
    <location>
        <begin position="542"/>
        <end position="559"/>
    </location>
</feature>
<keyword evidence="7" id="KW-1185">Reference proteome</keyword>
<name>A0ABM1SMH5_LIMPO</name>
<evidence type="ECO:0000256" key="1">
    <source>
        <dbReference type="ARBA" id="ARBA00022468"/>
    </source>
</evidence>
<evidence type="ECO:0000313" key="8">
    <source>
        <dbReference type="RefSeq" id="XP_022244831.1"/>
    </source>
</evidence>
<evidence type="ECO:0000313" key="7">
    <source>
        <dbReference type="Proteomes" id="UP000694941"/>
    </source>
</evidence>
<dbReference type="Gene3D" id="1.10.555.10">
    <property type="entry name" value="Rho GTPase activation protein"/>
    <property type="match status" value="1"/>
</dbReference>
<gene>
    <name evidence="8" type="primary">LOC106462007</name>
</gene>
<keyword evidence="2" id="KW-0597">Phosphoprotein</keyword>
<dbReference type="InterPro" id="IPR047165">
    <property type="entry name" value="RHG17/44/SH3BP1-like"/>
</dbReference>
<dbReference type="InterPro" id="IPR008936">
    <property type="entry name" value="Rho_GTPase_activation_prot"/>
</dbReference>
<feature type="domain" description="Rho-GAP" evidence="5">
    <location>
        <begin position="259"/>
        <end position="451"/>
    </location>
</feature>
<dbReference type="PROSITE" id="PS51021">
    <property type="entry name" value="BAR"/>
    <property type="match status" value="1"/>
</dbReference>
<feature type="compositionally biased region" description="Basic and acidic residues" evidence="4">
    <location>
        <begin position="687"/>
        <end position="696"/>
    </location>
</feature>
<feature type="coiled-coil region" evidence="3">
    <location>
        <begin position="137"/>
        <end position="200"/>
    </location>
</feature>
<dbReference type="GeneID" id="106462007"/>
<dbReference type="SMART" id="SM00721">
    <property type="entry name" value="BAR"/>
    <property type="match status" value="1"/>
</dbReference>
<dbReference type="SUPFAM" id="SSF48350">
    <property type="entry name" value="GTPase activation domain, GAP"/>
    <property type="match status" value="1"/>
</dbReference>
<sequence>MKKQFLRVKQIADQTFLRAEKTEVLTEDLVSAEKRVELVKQSCQNTAKKVAGCLQSGGTDVSGPEKRLKKLREIVLSQCMAENSGILGESSILGIIFGKCASLQEKLGKEIMQYEMTVEEQLLTPIGEFLENDVPNITKLRKLLNKLTLDMDSARSRYQTAVRHSHQQTGGALHNSAAKADVLKEELEDASLKVEQCKDTLAAEMYALFKREPEFAQLFVDWYKYQADCHRKALHILEEWIPLLESDIQDFNHKPVYGTQLSEHLRVTGRQIASVIEMCICCLLENGMNEEGLFRIAGSASKVKKLKNSFDALIAFDLTEYARDPHTVAGALKSYLRELPEPLLTFDLYDEWMNAAKTVDPEARLQALWQVLHQLPEANRNNLRYIIKFLAKLATYAEVNKMSPQNIAIVFAPNLIWGPDQDSMQFGMNMSVANIHSIIVDSLVTYADWFFPGETNFCITSPPVSINPGKNLATACQPECPTHNEEESDPDQGGSPPDSLTTSPVANSPKPIHRPGKKPAPPAPGIQQKEKTRVSEKHNLERSISYNQDKQSNIHSIQPGSFEKLSSYDRQTSTLPRNIAGAPRKTERLSIIQRRSHENLSGIVSEKSAVTKTEKVERPEKTEKLLLYSTNSLDRKSKLVKVERPPLAPRHSKLSSHIEKPSVPPPGIPVKNSASSIDRPSVPPPERPTKADKLSKPVELPETGRKLSLPEVDENSENTNQKFSFSHTDTEPSLSLINDNTVADIIGHCEVVGYQNEDSQFIQLQKNSCEDTEVIEKPQQVATLDPGHTTKQDRWNFLTSQSVEKPPERPPRIIPPPHDTTDKDWGLGGESSSDLEDIKTCVGVCHQEQPPERPPRSNQAVTESSTNQPGEKPYCALIQVGGLGTIKVPSSPSSVRSKPPRPQPPPPPVKPKVNAVSEDTRL</sequence>
<dbReference type="Gene3D" id="1.20.1270.60">
    <property type="entry name" value="Arfaptin homology (AH) domain/BAR domain"/>
    <property type="match status" value="1"/>
</dbReference>
<dbReference type="PANTHER" id="PTHR14130:SF14">
    <property type="entry name" value="RHO GTPASE-ACTIVATING PROTEIN 92B"/>
    <property type="match status" value="1"/>
</dbReference>
<dbReference type="InterPro" id="IPR004148">
    <property type="entry name" value="BAR_dom"/>
</dbReference>
<feature type="compositionally biased region" description="Pro residues" evidence="4">
    <location>
        <begin position="900"/>
        <end position="910"/>
    </location>
</feature>
<keyword evidence="1" id="KW-0343">GTPase activation</keyword>
<feature type="compositionally biased region" description="Low complexity" evidence="4">
    <location>
        <begin position="887"/>
        <end position="897"/>
    </location>
</feature>
<feature type="region of interest" description="Disordered" evidence="4">
    <location>
        <begin position="799"/>
        <end position="922"/>
    </location>
</feature>
<dbReference type="PROSITE" id="PS50238">
    <property type="entry name" value="RHOGAP"/>
    <property type="match status" value="1"/>
</dbReference>
<dbReference type="InterPro" id="IPR027267">
    <property type="entry name" value="AH/BAR_dom_sf"/>
</dbReference>
<feature type="compositionally biased region" description="Basic and acidic residues" evidence="4">
    <location>
        <begin position="528"/>
        <end position="541"/>
    </location>
</feature>